<feature type="compositionally biased region" description="Basic and acidic residues" evidence="1">
    <location>
        <begin position="60"/>
        <end position="69"/>
    </location>
</feature>
<evidence type="ECO:0000256" key="1">
    <source>
        <dbReference type="SAM" id="MobiDB-lite"/>
    </source>
</evidence>
<reference evidence="2 3" key="1">
    <citation type="journal article" date="2021" name="J. Hered.">
        <title>A chromosome-level genome assembly of the parasitoid wasp, Cotesia glomerata (Hymenoptera: Braconidae).</title>
        <authorList>
            <person name="Pinto B.J."/>
            <person name="Weis J.J."/>
            <person name="Gamble T."/>
            <person name="Ode P.J."/>
            <person name="Paul R."/>
            <person name="Zaspel J.M."/>
        </authorList>
    </citation>
    <scope>NUCLEOTIDE SEQUENCE [LARGE SCALE GENOMIC DNA]</scope>
    <source>
        <strain evidence="2">CgM1</strain>
    </source>
</reference>
<evidence type="ECO:0000313" key="3">
    <source>
        <dbReference type="Proteomes" id="UP000826195"/>
    </source>
</evidence>
<feature type="region of interest" description="Disordered" evidence="1">
    <location>
        <begin position="48"/>
        <end position="69"/>
    </location>
</feature>
<name>A0AAV7ITQ5_COTGL</name>
<keyword evidence="3" id="KW-1185">Reference proteome</keyword>
<gene>
    <name evidence="2" type="ORF">KQX54_005518</name>
</gene>
<protein>
    <submittedName>
        <fullName evidence="2">Uncharacterized protein</fullName>
    </submittedName>
</protein>
<comment type="caution">
    <text evidence="2">The sequence shown here is derived from an EMBL/GenBank/DDBJ whole genome shotgun (WGS) entry which is preliminary data.</text>
</comment>
<dbReference type="EMBL" id="JAHXZJ010000374">
    <property type="protein sequence ID" value="KAH0560527.1"/>
    <property type="molecule type" value="Genomic_DNA"/>
</dbReference>
<proteinExistence type="predicted"/>
<dbReference type="AlphaFoldDB" id="A0AAV7ITQ5"/>
<dbReference type="Proteomes" id="UP000826195">
    <property type="component" value="Unassembled WGS sequence"/>
</dbReference>
<evidence type="ECO:0000313" key="2">
    <source>
        <dbReference type="EMBL" id="KAH0560527.1"/>
    </source>
</evidence>
<organism evidence="2 3">
    <name type="scientific">Cotesia glomerata</name>
    <name type="common">Lepidopteran parasitic wasp</name>
    <name type="synonym">Apanteles glomeratus</name>
    <dbReference type="NCBI Taxonomy" id="32391"/>
    <lineage>
        <taxon>Eukaryota</taxon>
        <taxon>Metazoa</taxon>
        <taxon>Ecdysozoa</taxon>
        <taxon>Arthropoda</taxon>
        <taxon>Hexapoda</taxon>
        <taxon>Insecta</taxon>
        <taxon>Pterygota</taxon>
        <taxon>Neoptera</taxon>
        <taxon>Endopterygota</taxon>
        <taxon>Hymenoptera</taxon>
        <taxon>Apocrita</taxon>
        <taxon>Ichneumonoidea</taxon>
        <taxon>Braconidae</taxon>
        <taxon>Microgastrinae</taxon>
        <taxon>Cotesia</taxon>
    </lineage>
</organism>
<accession>A0AAV7ITQ5</accession>
<sequence>MENFDMKAFNDKILESLACLDKNIDIKKKPPTPGKTILRGVFFESNKIDDTQANQKKRKSREEKTAPNVKPMEEKLKGVLENLKARSKEIKPEKRTVKVIDVIQPALKKRKGSR</sequence>